<evidence type="ECO:0000256" key="11">
    <source>
        <dbReference type="SAM" id="MobiDB-lite"/>
    </source>
</evidence>
<dbReference type="InterPro" id="IPR016135">
    <property type="entry name" value="UBQ-conjugating_enzyme/RWD"/>
</dbReference>
<dbReference type="InterPro" id="IPR024435">
    <property type="entry name" value="HisRS-related_dom"/>
</dbReference>
<keyword evidence="3" id="KW-0808">Transferase</keyword>
<evidence type="ECO:0000256" key="4">
    <source>
        <dbReference type="ARBA" id="ARBA00022741"/>
    </source>
</evidence>
<dbReference type="GO" id="GO:0005829">
    <property type="term" value="C:cytosol"/>
    <property type="evidence" value="ECO:0000318"/>
    <property type="project" value="GO_Central"/>
</dbReference>
<dbReference type="GO" id="GO:0006412">
    <property type="term" value="P:translation"/>
    <property type="evidence" value="ECO:0007669"/>
    <property type="project" value="UniProtKB-KW"/>
</dbReference>
<dbReference type="InterPro" id="IPR000719">
    <property type="entry name" value="Prot_kinase_dom"/>
</dbReference>
<dbReference type="InterPro" id="IPR017441">
    <property type="entry name" value="Protein_kinase_ATP_BS"/>
</dbReference>
<dbReference type="SUPFAM" id="SSF54495">
    <property type="entry name" value="UBC-like"/>
    <property type="match status" value="1"/>
</dbReference>
<dbReference type="RefSeq" id="XP_073387700.1">
    <property type="nucleotide sequence ID" value="XM_073531599.1"/>
</dbReference>
<dbReference type="GO" id="GO:0005524">
    <property type="term" value="F:ATP binding"/>
    <property type="evidence" value="ECO:0007669"/>
    <property type="project" value="UniProtKB-UniRule"/>
</dbReference>
<dbReference type="Gene3D" id="3.30.200.20">
    <property type="entry name" value="Phosphorylase Kinase, domain 1"/>
    <property type="match status" value="1"/>
</dbReference>
<dbReference type="GO" id="GO:0009893">
    <property type="term" value="P:positive regulation of metabolic process"/>
    <property type="evidence" value="ECO:0007669"/>
    <property type="project" value="UniProtKB-ARBA"/>
</dbReference>
<dbReference type="EnsemblPlants" id="Pp3c26_5370V3.3">
    <property type="protein sequence ID" value="Pp3c26_5370V3.3"/>
    <property type="gene ID" value="Pp3c26_5370"/>
</dbReference>
<feature type="binding site" evidence="10">
    <location>
        <position position="498"/>
    </location>
    <ligand>
        <name>ATP</name>
        <dbReference type="ChEBI" id="CHEBI:30616"/>
    </ligand>
</feature>
<dbReference type="InterPro" id="IPR006575">
    <property type="entry name" value="RWD_dom"/>
</dbReference>
<sequence>MPSNKGSRRNKRPAKHKARQSLSLKERASDLSDSSDQVFEEITALSAIFQEDFKLLSEKPVAEFSIQLRPHSVDQDDDEDVSAELVVRCLPGYPNKPPKLNVIARKGLSSEQSHRLHSLLVEQAASLAREGRVMIFNLTEAGQEYLSENRSIKSSLHNSQEISSEENSTQSTVEIVSKDALTTSIEAEDNGRLSEDFVFFDLFGSNWVENDNHWDEGLDSTPTKISTQTKAAERVERKLGRKNKDAKARRVDGEDRDDIGLIKARTLKGPLHSEVAFKQQDNELALQLPKDNHSKTVSDILQKVRRGFYQMGSSMKQSAFLAQSSRTIQDTSEDEDDEDDEYSETTSEDELPTSTIDQDAATRLIQKDLVLAHLLRLACGARGPLPNTLPILATQLQNLGILPEWVKDLVADQSDIFDATFKRSFPQQVTDMNYSLDSSSQVAVSQFWDVSPDLLGAGNTSSSRYLSDFEEISLLGEGGFGHVVLCVNKLDGRRYAMKKIRLKAKTLSQNNKILREVATLARLQHQHVVRYYQAWIETGLGSVLEKLRSGSETTDSGSDWLASGKSGSADAGTSKLWNGGSGPAHTTYLYIQMEYCPRTLREVFSSYEGPVDKEATWRMFRQIVEGLAHIHSRGIIHRDLTPNNIFFDARNDIKIGDFGLAKFANLEQPDVDTNLLASIAKTSGSLEGTGAVGTYFYTAPEIVQGWPHIDEKVDMYSLGVVLFELWYQFTTAMERYIILNDFKSKGTLPSTWSVEFECQAKLVKWLTAAQPSERPSAVQLLRSELIPPRMQDEALNDILRTIQNAEDTTVYDQVVAAIFDDDRLKEKAELADRQRGTSKPHCPPGKKVGVQEWVVECVKEVFTLHGARPLESPEISVLDDPKHINRLAVKLLDSSGDVLQLRYETRSSFASWVAANQPTSLKRFQIAQVYRRGFGNSAPQGFFQGDFDIVGGVRSLAEAEAIKVATEVVSKFSTLELHEVRVNHRQLLNAIWTWAGVKPNERKKIAQVLSTMDATSPGSTERKGRWPLVRRHLLQDLEVAEIVVDKLQTVERRFLSGTADDALARLRGALPSSSVTSAAFDELSMLLGFLRVWGLEKVVTIDALMSPTEEYFDASYFQIHVQKASFSARNAMKPLCLAVGGCYDRLLHKYWTPNLAYGAPGMVGLSIAVQKLISIAMAERKPETVTDVLVCSRGGGGLLAERMQVVAELWAANIKAEYMCSSAPSLTEQYEYAHEHGIKRLVIITEADLTLRQIVKVRHLDLKIEEEVYLEELVMHLTEKLLTPIGLQKRSTQRHSLY</sequence>
<dbReference type="PROSITE" id="PS00109">
    <property type="entry name" value="PROTEIN_KINASE_TYR"/>
    <property type="match status" value="1"/>
</dbReference>
<dbReference type="Pfam" id="PF00069">
    <property type="entry name" value="Pkinase"/>
    <property type="match status" value="1"/>
</dbReference>
<evidence type="ECO:0000259" key="12">
    <source>
        <dbReference type="PROSITE" id="PS50011"/>
    </source>
</evidence>
<dbReference type="Gene3D" id="1.10.510.10">
    <property type="entry name" value="Transferase(Phosphotransferase) domain 1"/>
    <property type="match status" value="1"/>
</dbReference>
<keyword evidence="7" id="KW-0648">Protein biosynthesis</keyword>
<dbReference type="EC" id="2.7.11.1" evidence="1"/>
<evidence type="ECO:0000256" key="6">
    <source>
        <dbReference type="ARBA" id="ARBA00022840"/>
    </source>
</evidence>
<dbReference type="CDD" id="cd14046">
    <property type="entry name" value="STKc_EIF2AK4_GCN2_rpt2"/>
    <property type="match status" value="1"/>
</dbReference>
<evidence type="ECO:0000256" key="3">
    <source>
        <dbReference type="ARBA" id="ARBA00022679"/>
    </source>
</evidence>
<dbReference type="Gene3D" id="3.30.930.10">
    <property type="entry name" value="Bira Bifunctional Protein, Domain 2"/>
    <property type="match status" value="1"/>
</dbReference>
<evidence type="ECO:0000256" key="8">
    <source>
        <dbReference type="ARBA" id="ARBA00047899"/>
    </source>
</evidence>
<dbReference type="PROSITE" id="PS00107">
    <property type="entry name" value="PROTEIN_KINASE_ATP"/>
    <property type="match status" value="1"/>
</dbReference>
<evidence type="ECO:0000256" key="1">
    <source>
        <dbReference type="ARBA" id="ARBA00012513"/>
    </source>
</evidence>
<evidence type="ECO:0000256" key="5">
    <source>
        <dbReference type="ARBA" id="ARBA00022777"/>
    </source>
</evidence>
<dbReference type="OrthoDB" id="341578at2759"/>
<dbReference type="InterPro" id="IPR041715">
    <property type="entry name" value="HisRS-like_core"/>
</dbReference>
<feature type="domain" description="Protein kinase" evidence="12">
    <location>
        <begin position="469"/>
        <end position="786"/>
    </location>
</feature>
<reference evidence="14 15" key="1">
    <citation type="journal article" date="2008" name="Science">
        <title>The Physcomitrella genome reveals evolutionary insights into the conquest of land by plants.</title>
        <authorList>
            <person name="Rensing S."/>
            <person name="Lang D."/>
            <person name="Zimmer A."/>
            <person name="Terry A."/>
            <person name="Salamov A."/>
            <person name="Shapiro H."/>
            <person name="Nishiyama T."/>
            <person name="Perroud P.-F."/>
            <person name="Lindquist E."/>
            <person name="Kamisugi Y."/>
            <person name="Tanahashi T."/>
            <person name="Sakakibara K."/>
            <person name="Fujita T."/>
            <person name="Oishi K."/>
            <person name="Shin-I T."/>
            <person name="Kuroki Y."/>
            <person name="Toyoda A."/>
            <person name="Suzuki Y."/>
            <person name="Hashimoto A."/>
            <person name="Yamaguchi K."/>
            <person name="Sugano A."/>
            <person name="Kohara Y."/>
            <person name="Fujiyama A."/>
            <person name="Anterola A."/>
            <person name="Aoki S."/>
            <person name="Ashton N."/>
            <person name="Barbazuk W.B."/>
            <person name="Barker E."/>
            <person name="Bennetzen J."/>
            <person name="Bezanilla M."/>
            <person name="Blankenship R."/>
            <person name="Cho S.H."/>
            <person name="Dutcher S."/>
            <person name="Estelle M."/>
            <person name="Fawcett J.A."/>
            <person name="Gundlach H."/>
            <person name="Hanada K."/>
            <person name="Heyl A."/>
            <person name="Hicks K.A."/>
            <person name="Hugh J."/>
            <person name="Lohr M."/>
            <person name="Mayer K."/>
            <person name="Melkozernov A."/>
            <person name="Murata T."/>
            <person name="Nelson D."/>
            <person name="Pils B."/>
            <person name="Prigge M."/>
            <person name="Reiss B."/>
            <person name="Renner T."/>
            <person name="Rombauts S."/>
            <person name="Rushton P."/>
            <person name="Sanderfoot A."/>
            <person name="Schween G."/>
            <person name="Shiu S.-H."/>
            <person name="Stueber K."/>
            <person name="Theodoulou F.L."/>
            <person name="Tu H."/>
            <person name="Van de Peer Y."/>
            <person name="Verrier P.J."/>
            <person name="Waters E."/>
            <person name="Wood A."/>
            <person name="Yang L."/>
            <person name="Cove D."/>
            <person name="Cuming A."/>
            <person name="Hasebe M."/>
            <person name="Lucas S."/>
            <person name="Mishler D.B."/>
            <person name="Reski R."/>
            <person name="Grigoriev I."/>
            <person name="Quatrano R.S."/>
            <person name="Boore J.L."/>
        </authorList>
    </citation>
    <scope>NUCLEOTIDE SEQUENCE [LARGE SCALE GENOMIC DNA]</scope>
    <source>
        <strain evidence="14 15">cv. Gransden 2004</strain>
    </source>
</reference>
<dbReference type="Gene3D" id="3.10.110.10">
    <property type="entry name" value="Ubiquitin Conjugating Enzyme"/>
    <property type="match status" value="1"/>
</dbReference>
<dbReference type="GO" id="GO:0004694">
    <property type="term" value="F:eukaryotic translation initiation factor 2alpha kinase activity"/>
    <property type="evidence" value="ECO:0000318"/>
    <property type="project" value="GO_Central"/>
</dbReference>
<dbReference type="Pfam" id="PF13393">
    <property type="entry name" value="tRNA-synt_His"/>
    <property type="match status" value="1"/>
</dbReference>
<feature type="compositionally biased region" description="Polar residues" evidence="11">
    <location>
        <begin position="320"/>
        <end position="329"/>
    </location>
</feature>
<feature type="region of interest" description="Disordered" evidence="11">
    <location>
        <begin position="320"/>
        <end position="357"/>
    </location>
</feature>
<dbReference type="PROSITE" id="PS50011">
    <property type="entry name" value="PROTEIN_KINASE_DOM"/>
    <property type="match status" value="1"/>
</dbReference>
<reference evidence="14" key="3">
    <citation type="submission" date="2020-12" db="UniProtKB">
        <authorList>
            <consortium name="EnsemblPlants"/>
        </authorList>
    </citation>
    <scope>IDENTIFICATION</scope>
</reference>
<dbReference type="SUPFAM" id="SSF56112">
    <property type="entry name" value="Protein kinase-like (PK-like)"/>
    <property type="match status" value="1"/>
</dbReference>
<name>A0A7I4FIT8_PHYPA</name>
<dbReference type="SUPFAM" id="SSF55681">
    <property type="entry name" value="Class II aaRS and biotin synthetases"/>
    <property type="match status" value="1"/>
</dbReference>
<evidence type="ECO:0000256" key="10">
    <source>
        <dbReference type="PROSITE-ProRule" id="PRU10141"/>
    </source>
</evidence>
<dbReference type="FunFam" id="3.40.50.800:FF:000012">
    <property type="entry name" value="Histidine--tRNA ligase, cytoplasmic"/>
    <property type="match status" value="1"/>
</dbReference>
<accession>A0A7I4FIT8</accession>
<dbReference type="PROSITE" id="PS50908">
    <property type="entry name" value="RWD"/>
    <property type="match status" value="1"/>
</dbReference>
<dbReference type="Gramene" id="Pp3c26_5370V3.2">
    <property type="protein sequence ID" value="Pp3c26_5370V3.2"/>
    <property type="gene ID" value="Pp3c26_5370"/>
</dbReference>
<gene>
    <name evidence="14" type="primary">LOC112277870</name>
</gene>
<dbReference type="Gramene" id="Pp3c26_5370V3.3">
    <property type="protein sequence ID" value="Pp3c26_5370V3.3"/>
    <property type="gene ID" value="Pp3c26_5370"/>
</dbReference>
<keyword evidence="6 10" id="KW-0067">ATP-binding</keyword>
<feature type="compositionally biased region" description="Acidic residues" evidence="11">
    <location>
        <begin position="331"/>
        <end position="351"/>
    </location>
</feature>
<dbReference type="FunFam" id="3.10.110.10:FF:000050">
    <property type="entry name" value="eIF-2-alpha kinase GCN2"/>
    <property type="match status" value="1"/>
</dbReference>
<dbReference type="InterPro" id="IPR011009">
    <property type="entry name" value="Kinase-like_dom_sf"/>
</dbReference>
<dbReference type="Gene3D" id="3.40.50.800">
    <property type="entry name" value="Anticodon-binding domain"/>
    <property type="match status" value="1"/>
</dbReference>
<dbReference type="PANTHER" id="PTHR11042:SF136">
    <property type="entry name" value="EIF-2-ALPHA KINASE GCN2"/>
    <property type="match status" value="1"/>
</dbReference>
<dbReference type="SUPFAM" id="SSF52954">
    <property type="entry name" value="Class II aaRS ABD-related"/>
    <property type="match status" value="1"/>
</dbReference>
<keyword evidence="2" id="KW-0723">Serine/threonine-protein kinase</keyword>
<evidence type="ECO:0000313" key="14">
    <source>
        <dbReference type="EnsemblPlants" id="Pp3c26_5370V3.2"/>
    </source>
</evidence>
<dbReference type="InterPro" id="IPR036621">
    <property type="entry name" value="Anticodon-bd_dom_sf"/>
</dbReference>
<evidence type="ECO:0000256" key="2">
    <source>
        <dbReference type="ARBA" id="ARBA00022527"/>
    </source>
</evidence>
<dbReference type="GeneID" id="112277870"/>
<dbReference type="Pfam" id="PF12745">
    <property type="entry name" value="HGTP_anticodon2"/>
    <property type="match status" value="1"/>
</dbReference>
<dbReference type="GO" id="GO:0005737">
    <property type="term" value="C:cytoplasm"/>
    <property type="evidence" value="ECO:0000318"/>
    <property type="project" value="GO_Central"/>
</dbReference>
<comment type="catalytic activity">
    <reaction evidence="8">
        <text>L-threonyl-[protein] + ATP = O-phospho-L-threonyl-[protein] + ADP + H(+)</text>
        <dbReference type="Rhea" id="RHEA:46608"/>
        <dbReference type="Rhea" id="RHEA-COMP:11060"/>
        <dbReference type="Rhea" id="RHEA-COMP:11605"/>
        <dbReference type="ChEBI" id="CHEBI:15378"/>
        <dbReference type="ChEBI" id="CHEBI:30013"/>
        <dbReference type="ChEBI" id="CHEBI:30616"/>
        <dbReference type="ChEBI" id="CHEBI:61977"/>
        <dbReference type="ChEBI" id="CHEBI:456216"/>
        <dbReference type="EC" id="2.7.11.1"/>
    </reaction>
</comment>
<dbReference type="InterPro" id="IPR050339">
    <property type="entry name" value="CC_SR_Kinase"/>
</dbReference>
<dbReference type="GO" id="GO:0007165">
    <property type="term" value="P:signal transduction"/>
    <property type="evidence" value="ECO:0007669"/>
    <property type="project" value="UniProtKB-ARBA"/>
</dbReference>
<keyword evidence="5" id="KW-0418">Kinase</keyword>
<dbReference type="FunFam" id="1.10.510.10:FF:000539">
    <property type="entry name" value="eIF-2-alpha kinase GCN2"/>
    <property type="match status" value="1"/>
</dbReference>
<dbReference type="InterPro" id="IPR045864">
    <property type="entry name" value="aa-tRNA-synth_II/BPL/LPL"/>
</dbReference>
<keyword evidence="4 10" id="KW-0547">Nucleotide-binding</keyword>
<evidence type="ECO:0000259" key="13">
    <source>
        <dbReference type="PROSITE" id="PS50908"/>
    </source>
</evidence>
<dbReference type="Pfam" id="PF05773">
    <property type="entry name" value="RWD"/>
    <property type="match status" value="1"/>
</dbReference>
<proteinExistence type="predicted"/>
<comment type="catalytic activity">
    <reaction evidence="9">
        <text>L-seryl-[protein] + ATP = O-phospho-L-seryl-[protein] + ADP + H(+)</text>
        <dbReference type="Rhea" id="RHEA:17989"/>
        <dbReference type="Rhea" id="RHEA-COMP:9863"/>
        <dbReference type="Rhea" id="RHEA-COMP:11604"/>
        <dbReference type="ChEBI" id="CHEBI:15378"/>
        <dbReference type="ChEBI" id="CHEBI:29999"/>
        <dbReference type="ChEBI" id="CHEBI:30616"/>
        <dbReference type="ChEBI" id="CHEBI:83421"/>
        <dbReference type="ChEBI" id="CHEBI:456216"/>
        <dbReference type="EC" id="2.7.11.1"/>
    </reaction>
</comment>
<dbReference type="Proteomes" id="UP000006727">
    <property type="component" value="Chromosome 26"/>
</dbReference>
<protein>
    <recommendedName>
        <fullName evidence="1">non-specific serine/threonine protein kinase</fullName>
        <ecNumber evidence="1">2.7.11.1</ecNumber>
    </recommendedName>
</protein>
<feature type="domain" description="RWD" evidence="13">
    <location>
        <begin position="40"/>
        <end position="149"/>
    </location>
</feature>
<keyword evidence="15" id="KW-1185">Reference proteome</keyword>
<dbReference type="RefSeq" id="XP_024366434.1">
    <property type="nucleotide sequence ID" value="XM_024510666.2"/>
</dbReference>
<evidence type="ECO:0000313" key="15">
    <source>
        <dbReference type="Proteomes" id="UP000006727"/>
    </source>
</evidence>
<dbReference type="SMART" id="SM00591">
    <property type="entry name" value="RWD"/>
    <property type="match status" value="1"/>
</dbReference>
<evidence type="ECO:0000256" key="9">
    <source>
        <dbReference type="ARBA" id="ARBA00048679"/>
    </source>
</evidence>
<dbReference type="EMBL" id="ABEU02000026">
    <property type="status" value="NOT_ANNOTATED_CDS"/>
    <property type="molecule type" value="Genomic_DNA"/>
</dbReference>
<dbReference type="GO" id="GO:0005634">
    <property type="term" value="C:nucleus"/>
    <property type="evidence" value="ECO:0000318"/>
    <property type="project" value="GO_Central"/>
</dbReference>
<evidence type="ECO:0000256" key="7">
    <source>
        <dbReference type="ARBA" id="ARBA00022917"/>
    </source>
</evidence>
<dbReference type="CDD" id="cd23818">
    <property type="entry name" value="RWD_RNF25"/>
    <property type="match status" value="1"/>
</dbReference>
<feature type="region of interest" description="Disordered" evidence="11">
    <location>
        <begin position="1"/>
        <end position="35"/>
    </location>
</feature>
<dbReference type="KEGG" id="ppp:112277870"/>
<dbReference type="EnsemblPlants" id="Pp3c26_5370V3.2">
    <property type="protein sequence ID" value="Pp3c26_5370V3.2"/>
    <property type="gene ID" value="Pp3c26_5370"/>
</dbReference>
<reference evidence="14 15" key="2">
    <citation type="journal article" date="2018" name="Plant J.">
        <title>The Physcomitrella patens chromosome-scale assembly reveals moss genome structure and evolution.</title>
        <authorList>
            <person name="Lang D."/>
            <person name="Ullrich K.K."/>
            <person name="Murat F."/>
            <person name="Fuchs J."/>
            <person name="Jenkins J."/>
            <person name="Haas F.B."/>
            <person name="Piednoel M."/>
            <person name="Gundlach H."/>
            <person name="Van Bel M."/>
            <person name="Meyberg R."/>
            <person name="Vives C."/>
            <person name="Morata J."/>
            <person name="Symeonidi A."/>
            <person name="Hiss M."/>
            <person name="Muchero W."/>
            <person name="Kamisugi Y."/>
            <person name="Saleh O."/>
            <person name="Blanc G."/>
            <person name="Decker E.L."/>
            <person name="van Gessel N."/>
            <person name="Grimwood J."/>
            <person name="Hayes R.D."/>
            <person name="Graham S.W."/>
            <person name="Gunter L.E."/>
            <person name="McDaniel S.F."/>
            <person name="Hoernstein S.N.W."/>
            <person name="Larsson A."/>
            <person name="Li F.W."/>
            <person name="Perroud P.F."/>
            <person name="Phillips J."/>
            <person name="Ranjan P."/>
            <person name="Rokshar D.S."/>
            <person name="Rothfels C.J."/>
            <person name="Schneider L."/>
            <person name="Shu S."/>
            <person name="Stevenson D.W."/>
            <person name="Thummler F."/>
            <person name="Tillich M."/>
            <person name="Villarreal Aguilar J.C."/>
            <person name="Widiez T."/>
            <person name="Wong G.K."/>
            <person name="Wymore A."/>
            <person name="Zhang Y."/>
            <person name="Zimmer A.D."/>
            <person name="Quatrano R.S."/>
            <person name="Mayer K.F.X."/>
            <person name="Goodstein D."/>
            <person name="Casacuberta J.M."/>
            <person name="Vandepoele K."/>
            <person name="Reski R."/>
            <person name="Cuming A.C."/>
            <person name="Tuskan G.A."/>
            <person name="Maumus F."/>
            <person name="Salse J."/>
            <person name="Schmutz J."/>
            <person name="Rensing S.A."/>
        </authorList>
    </citation>
    <scope>NUCLEOTIDE SEQUENCE [LARGE SCALE GENOMIC DNA]</scope>
    <source>
        <strain evidence="14 15">cv. Gransden 2004</strain>
    </source>
</reference>
<feature type="compositionally biased region" description="Basic residues" evidence="11">
    <location>
        <begin position="1"/>
        <end position="19"/>
    </location>
</feature>
<dbReference type="InterPro" id="IPR008266">
    <property type="entry name" value="Tyr_kinase_AS"/>
</dbReference>
<dbReference type="PANTHER" id="PTHR11042">
    <property type="entry name" value="EUKARYOTIC TRANSLATION INITIATION FACTOR 2-ALPHA KINASE EIF2-ALPHA KINASE -RELATED"/>
    <property type="match status" value="1"/>
</dbReference>
<organism evidence="14 15">
    <name type="scientific">Physcomitrium patens</name>
    <name type="common">Spreading-leaved earth moss</name>
    <name type="synonym">Physcomitrella patens</name>
    <dbReference type="NCBI Taxonomy" id="3218"/>
    <lineage>
        <taxon>Eukaryota</taxon>
        <taxon>Viridiplantae</taxon>
        <taxon>Streptophyta</taxon>
        <taxon>Embryophyta</taxon>
        <taxon>Bryophyta</taxon>
        <taxon>Bryophytina</taxon>
        <taxon>Bryopsida</taxon>
        <taxon>Funariidae</taxon>
        <taxon>Funariales</taxon>
        <taxon>Funariaceae</taxon>
        <taxon>Physcomitrium</taxon>
    </lineage>
</organism>